<feature type="transmembrane region" description="Helical" evidence="1">
    <location>
        <begin position="38"/>
        <end position="58"/>
    </location>
</feature>
<dbReference type="AlphaFoldDB" id="A0A7I9XV92"/>
<keyword evidence="3" id="KW-1185">Reference proteome</keyword>
<reference evidence="2 3" key="1">
    <citation type="journal article" date="2019" name="Emerg. Microbes Infect.">
        <title>Comprehensive subspecies identification of 175 nontuberculous mycobacteria species based on 7547 genomic profiles.</title>
        <authorList>
            <person name="Matsumoto Y."/>
            <person name="Kinjo T."/>
            <person name="Motooka D."/>
            <person name="Nabeya D."/>
            <person name="Jung N."/>
            <person name="Uechi K."/>
            <person name="Horii T."/>
            <person name="Iida T."/>
            <person name="Fujita J."/>
            <person name="Nakamura S."/>
        </authorList>
    </citation>
    <scope>NUCLEOTIDE SEQUENCE [LARGE SCALE GENOMIC DNA]</scope>
    <source>
        <strain evidence="2 3">JCM 17322</strain>
    </source>
</reference>
<name>A0A7I9XV92_9MYCO</name>
<evidence type="ECO:0000313" key="2">
    <source>
        <dbReference type="EMBL" id="GFG73506.1"/>
    </source>
</evidence>
<evidence type="ECO:0000256" key="1">
    <source>
        <dbReference type="SAM" id="Phobius"/>
    </source>
</evidence>
<proteinExistence type="predicted"/>
<sequence length="80" mass="8703">MKTNEKWLRIGVVGAAPATCAVAAVVTHNHTSTPLTLAQALVTAVIPLGLLGYLSVYWREHRVSNDDRAGKGRANREHDR</sequence>
<gene>
    <name evidence="2" type="ORF">MBOT_08710</name>
</gene>
<protein>
    <submittedName>
        <fullName evidence="2">Uncharacterized protein</fullName>
    </submittedName>
</protein>
<keyword evidence="1" id="KW-0472">Membrane</keyword>
<dbReference type="EMBL" id="BLKW01000002">
    <property type="protein sequence ID" value="GFG73506.1"/>
    <property type="molecule type" value="Genomic_DNA"/>
</dbReference>
<accession>A0A7I9XV92</accession>
<feature type="transmembrane region" description="Helical" evidence="1">
    <location>
        <begin position="7"/>
        <end position="26"/>
    </location>
</feature>
<dbReference type="RefSeq" id="WP_163754710.1">
    <property type="nucleotide sequence ID" value="NZ_BLKW01000002.1"/>
</dbReference>
<dbReference type="Proteomes" id="UP000465361">
    <property type="component" value="Unassembled WGS sequence"/>
</dbReference>
<keyword evidence="1" id="KW-1133">Transmembrane helix</keyword>
<organism evidence="2 3">
    <name type="scientific">Mycobacterium botniense</name>
    <dbReference type="NCBI Taxonomy" id="84962"/>
    <lineage>
        <taxon>Bacteria</taxon>
        <taxon>Bacillati</taxon>
        <taxon>Actinomycetota</taxon>
        <taxon>Actinomycetes</taxon>
        <taxon>Mycobacteriales</taxon>
        <taxon>Mycobacteriaceae</taxon>
        <taxon>Mycobacterium</taxon>
    </lineage>
</organism>
<evidence type="ECO:0000313" key="3">
    <source>
        <dbReference type="Proteomes" id="UP000465361"/>
    </source>
</evidence>
<keyword evidence="1" id="KW-0812">Transmembrane</keyword>
<comment type="caution">
    <text evidence="2">The sequence shown here is derived from an EMBL/GenBank/DDBJ whole genome shotgun (WGS) entry which is preliminary data.</text>
</comment>